<reference evidence="1" key="2">
    <citation type="submission" date="2025-09" db="UniProtKB">
        <authorList>
            <consortium name="EnsemblPlants"/>
        </authorList>
    </citation>
    <scope>IDENTIFICATION</scope>
</reference>
<keyword evidence="2" id="KW-1185">Reference proteome</keyword>
<evidence type="ECO:0000313" key="1">
    <source>
        <dbReference type="EnsemblPlants" id="AVESA.00010b.r2.4AG0612580.1.CDS"/>
    </source>
</evidence>
<protein>
    <submittedName>
        <fullName evidence="1">Uncharacterized protein</fullName>
    </submittedName>
</protein>
<dbReference type="Proteomes" id="UP001732700">
    <property type="component" value="Chromosome 4A"/>
</dbReference>
<proteinExistence type="predicted"/>
<sequence>MSSQMESEARSKRKKSRPVRKASSVSTSSRETGSKDHVGGAGQPQSAQMVEELAVSFSEQLLGDTETGKLVHDDDEVGEGANNNTILSPDQVGLAETYKEMLADEEGGMVKYKLFWEDTWGSSSGSFEDCTYVAPLLYAHGATPAHATICSCLQIFSIKVMENEVWRIKWPVEVYGFIAARDTVDQNRNLLFSRTRDNPQILTPMDPFLQLTGPCRPILLIDPVDFEIQLKVKGTKESEDKIFMAKRFVYGHGFGQSGHLACRCWEGNFCTLEITSALLGSTVAATIISADVIEGSWPDDCGGRVVSQTAGIDKDFVLLDSGDGPMHVDTDGHITLQRGVVCVRRAGILTVSVEAYSKDGISTVAHVEFRPKDCWTSIGTCNLGFCTVMFIVGWSLAALKYEMEYNVNEALARSSPMASTRNDDVCRLNPHPDLVSEQQREARRKRRQRRRARRKDGFIPPSSGESGCGEHVGDAAKTEADSFSEQLPGRIDDNGKSPLGILVEEKDLVSYRHEWESSWGAKFGLFQNYTCVSSMLFTWRPTPPHAGVKTCLQIFSIRVTKIDDRLECPLEIYGLVATRDSMDHNRNIIFRRGRDACQFLTEQGSLMLTGPTHGVVFTDPVDIEIELKVKGITEPEDKDLISKVLVCERDFGSENCGGAGHLVRSTCSSKLCSLELTSALIAGAVEATIISAQVIQGQWPKNLGMRVVSGTTGIDEDFILLDARDRRFRTYGVIPLSRTVVCVEQDGGLKLSVEAYKRKGGVYERSAVTVLKPKRFSASIGVCKLPFCTVRFTVCWSCLANVDDMKSHGI</sequence>
<accession>A0ACD5WCW6</accession>
<organism evidence="1 2">
    <name type="scientific">Avena sativa</name>
    <name type="common">Oat</name>
    <dbReference type="NCBI Taxonomy" id="4498"/>
    <lineage>
        <taxon>Eukaryota</taxon>
        <taxon>Viridiplantae</taxon>
        <taxon>Streptophyta</taxon>
        <taxon>Embryophyta</taxon>
        <taxon>Tracheophyta</taxon>
        <taxon>Spermatophyta</taxon>
        <taxon>Magnoliopsida</taxon>
        <taxon>Liliopsida</taxon>
        <taxon>Poales</taxon>
        <taxon>Poaceae</taxon>
        <taxon>BOP clade</taxon>
        <taxon>Pooideae</taxon>
        <taxon>Poodae</taxon>
        <taxon>Poeae</taxon>
        <taxon>Poeae Chloroplast Group 1 (Aveneae type)</taxon>
        <taxon>Aveninae</taxon>
        <taxon>Avena</taxon>
    </lineage>
</organism>
<evidence type="ECO:0000313" key="2">
    <source>
        <dbReference type="Proteomes" id="UP001732700"/>
    </source>
</evidence>
<name>A0ACD5WCW6_AVESA</name>
<dbReference type="EnsemblPlants" id="AVESA.00010b.r2.4AG0612580.1">
    <property type="protein sequence ID" value="AVESA.00010b.r2.4AG0612580.1.CDS"/>
    <property type="gene ID" value="AVESA.00010b.r2.4AG0612580"/>
</dbReference>
<reference evidence="1" key="1">
    <citation type="submission" date="2021-05" db="EMBL/GenBank/DDBJ databases">
        <authorList>
            <person name="Scholz U."/>
            <person name="Mascher M."/>
            <person name="Fiebig A."/>
        </authorList>
    </citation>
    <scope>NUCLEOTIDE SEQUENCE [LARGE SCALE GENOMIC DNA]</scope>
</reference>